<feature type="compositionally biased region" description="Polar residues" evidence="1">
    <location>
        <begin position="98"/>
        <end position="108"/>
    </location>
</feature>
<name>A0A127Q577_9BURK</name>
<dbReference type="RefSeq" id="WP_061940868.1">
    <property type="nucleotide sequence ID" value="NZ_CP013234.1"/>
</dbReference>
<keyword evidence="2" id="KW-0472">Membrane</keyword>
<evidence type="ECO:0000256" key="1">
    <source>
        <dbReference type="SAM" id="MobiDB-lite"/>
    </source>
</evidence>
<feature type="transmembrane region" description="Helical" evidence="2">
    <location>
        <begin position="20"/>
        <end position="41"/>
    </location>
</feature>
<dbReference type="STRING" id="279113.CPter91_2790"/>
<feature type="domain" description="TadE-like" evidence="3">
    <location>
        <begin position="14"/>
        <end position="56"/>
    </location>
</feature>
<keyword evidence="2" id="KW-0812">Transmembrane</keyword>
<keyword evidence="2" id="KW-1133">Transmembrane helix</keyword>
<accession>A0A127Q577</accession>
<evidence type="ECO:0000313" key="5">
    <source>
        <dbReference type="Proteomes" id="UP000074561"/>
    </source>
</evidence>
<evidence type="ECO:0000313" key="4">
    <source>
        <dbReference type="EMBL" id="AMP05136.1"/>
    </source>
</evidence>
<reference evidence="4 5" key="1">
    <citation type="submission" date="2015-11" db="EMBL/GenBank/DDBJ databases">
        <title>Exploring the genomic traits of fungus-feeding bacterial genus Collimonas.</title>
        <authorList>
            <person name="Song C."/>
            <person name="Schmidt R."/>
            <person name="de Jager V."/>
            <person name="Krzyzanowska D."/>
            <person name="Jongedijk E."/>
            <person name="Cankar K."/>
            <person name="Beekwilder J."/>
            <person name="van Veen A."/>
            <person name="de Boer W."/>
            <person name="van Veen J.A."/>
            <person name="Garbeva P."/>
        </authorList>
    </citation>
    <scope>NUCLEOTIDE SEQUENCE [LARGE SCALE GENOMIC DNA]</scope>
    <source>
        <strain evidence="4 5">Ter91</strain>
    </source>
</reference>
<sequence>MLIKVGRNLKLGRGASMAEFIVAIPIVLIFALLCLQMVLMYRAKLAHNYAVQEAVRIGAMSNGRVVPRFVTDPLTAQLGNLGYAAVGKIVHSKDSSGRDVTSTVTTPGSELAGSGQAEAASNGVPVNNAAGSSGGDPGEAENRAGPISGYLGKAKQKIGPAVWAFVKGLMRYGDSSVLQGYINGITPMYMGSDTGKLAVVEAQVEAYKDAMFNSCILYHNPTQAAFLESGVIELQGLDYGILKLPADYMRFRTPLGTDAPGGGEDLSDSKLKGDITNKNIQENTVLSIEIWWSYPLKVPIANSIIIGITRLFGNSSESSGIAASFQAKALERGRYPFSSSASYRAQNALHWHPFYPLGTKSPPIGGSGGYQAFDVVRLIWNSILSRLEGKFDPAEPQIGFCLGAMDMGAWAAGEKNDVPEHWWGEDYDKASH</sequence>
<dbReference type="KEGG" id="cpra:CPter91_2790"/>
<proteinExistence type="predicted"/>
<dbReference type="Proteomes" id="UP000074561">
    <property type="component" value="Chromosome"/>
</dbReference>
<evidence type="ECO:0000256" key="2">
    <source>
        <dbReference type="SAM" id="Phobius"/>
    </source>
</evidence>
<dbReference type="AlphaFoldDB" id="A0A127Q577"/>
<gene>
    <name evidence="4" type="ORF">CPter91_2790</name>
</gene>
<dbReference type="Pfam" id="PF07811">
    <property type="entry name" value="TadE"/>
    <property type="match status" value="1"/>
</dbReference>
<evidence type="ECO:0000259" key="3">
    <source>
        <dbReference type="Pfam" id="PF07811"/>
    </source>
</evidence>
<protein>
    <submittedName>
        <fullName evidence="4">TadE-like family protein</fullName>
    </submittedName>
</protein>
<dbReference type="InterPro" id="IPR012495">
    <property type="entry name" value="TadE-like_dom"/>
</dbReference>
<dbReference type="PATRIC" id="fig|279113.9.peg.2755"/>
<dbReference type="EMBL" id="CP013234">
    <property type="protein sequence ID" value="AMP05136.1"/>
    <property type="molecule type" value="Genomic_DNA"/>
</dbReference>
<organism evidence="4 5">
    <name type="scientific">Collimonas pratensis</name>
    <dbReference type="NCBI Taxonomy" id="279113"/>
    <lineage>
        <taxon>Bacteria</taxon>
        <taxon>Pseudomonadati</taxon>
        <taxon>Pseudomonadota</taxon>
        <taxon>Betaproteobacteria</taxon>
        <taxon>Burkholderiales</taxon>
        <taxon>Oxalobacteraceae</taxon>
        <taxon>Collimonas</taxon>
    </lineage>
</organism>
<feature type="region of interest" description="Disordered" evidence="1">
    <location>
        <begin position="94"/>
        <end position="144"/>
    </location>
</feature>